<accession>A0ABQ8XQA6</accession>
<evidence type="ECO:0000256" key="1">
    <source>
        <dbReference type="SAM" id="MobiDB-lite"/>
    </source>
</evidence>
<feature type="compositionally biased region" description="Basic residues" evidence="1">
    <location>
        <begin position="301"/>
        <end position="331"/>
    </location>
</feature>
<evidence type="ECO:0000313" key="2">
    <source>
        <dbReference type="EMBL" id="KAJ6234777.1"/>
    </source>
</evidence>
<reference evidence="2" key="1">
    <citation type="submission" date="2022-08" db="EMBL/GenBank/DDBJ databases">
        <title>Novel sulfate-reducing endosymbionts in the free-living metamonad Anaeramoeba.</title>
        <authorList>
            <person name="Jerlstrom-Hultqvist J."/>
            <person name="Cepicka I."/>
            <person name="Gallot-Lavallee L."/>
            <person name="Salas-Leiva D."/>
            <person name="Curtis B.A."/>
            <person name="Zahonova K."/>
            <person name="Pipaliya S."/>
            <person name="Dacks J."/>
            <person name="Roger A.J."/>
        </authorList>
    </citation>
    <scope>NUCLEOTIDE SEQUENCE</scope>
    <source>
        <strain evidence="2">Schooner1</strain>
    </source>
</reference>
<name>A0ABQ8XQA6_9EUKA</name>
<dbReference type="EMBL" id="JAOAOG010000267">
    <property type="protein sequence ID" value="KAJ6234777.1"/>
    <property type="molecule type" value="Genomic_DNA"/>
</dbReference>
<proteinExistence type="predicted"/>
<sequence length="362" mass="43473">MSITDPQQETLNSEKTNNPNINFLTKKLNTSEMDIDPKIIDIIKIRTKERIEKKFQFEMKQLRETYCTKEKIYKEEISQLKVFEKRKLILINKKLRDTMAIIKSRNLLLELQNTKLKNQIKRKSQQIVKEINTTRIIDPNLNKSKNKNINENENEDEKEKENEKKTRNHRKSQNYFLSKVNSEPNNNINLVNNGNIKTKNKKITKKRRKKKKKKNKKKNTEKKQEIPFEKILSLTRNNSFVKMEEIDDETDISIESLGNDMENLIRNDLGMKKSWSIADMDLRESQQKIQENFWVNKHSKKLSLTPTKKRKSRIIKRPISKKKKKKKKSKKRDLISKKIFQKRKIKKKRIKRIKKKKNNEQD</sequence>
<gene>
    <name evidence="2" type="ORF">M0813_29069</name>
</gene>
<feature type="compositionally biased region" description="Basic residues" evidence="1">
    <location>
        <begin position="198"/>
        <end position="220"/>
    </location>
</feature>
<evidence type="ECO:0000313" key="3">
    <source>
        <dbReference type="Proteomes" id="UP001150062"/>
    </source>
</evidence>
<protein>
    <submittedName>
        <fullName evidence="2">Uncharacterized protein</fullName>
    </submittedName>
</protein>
<dbReference type="Proteomes" id="UP001150062">
    <property type="component" value="Unassembled WGS sequence"/>
</dbReference>
<keyword evidence="3" id="KW-1185">Reference proteome</keyword>
<organism evidence="2 3">
    <name type="scientific">Anaeramoeba flamelloides</name>
    <dbReference type="NCBI Taxonomy" id="1746091"/>
    <lineage>
        <taxon>Eukaryota</taxon>
        <taxon>Metamonada</taxon>
        <taxon>Anaeramoebidae</taxon>
        <taxon>Anaeramoeba</taxon>
    </lineage>
</organism>
<feature type="region of interest" description="Disordered" evidence="1">
    <location>
        <begin position="139"/>
        <end position="224"/>
    </location>
</feature>
<feature type="compositionally biased region" description="Low complexity" evidence="1">
    <location>
        <begin position="181"/>
        <end position="197"/>
    </location>
</feature>
<feature type="compositionally biased region" description="Basic residues" evidence="1">
    <location>
        <begin position="339"/>
        <end position="362"/>
    </location>
</feature>
<comment type="caution">
    <text evidence="2">The sequence shown here is derived from an EMBL/GenBank/DDBJ whole genome shotgun (WGS) entry which is preliminary data.</text>
</comment>
<feature type="region of interest" description="Disordered" evidence="1">
    <location>
        <begin position="301"/>
        <end position="362"/>
    </location>
</feature>